<feature type="signal peptide" evidence="1">
    <location>
        <begin position="1"/>
        <end position="28"/>
    </location>
</feature>
<dbReference type="Proteomes" id="UP000565262">
    <property type="component" value="Unassembled WGS sequence"/>
</dbReference>
<evidence type="ECO:0000313" key="2">
    <source>
        <dbReference type="EMBL" id="MBB1485993.1"/>
    </source>
</evidence>
<protein>
    <submittedName>
        <fullName evidence="2">DUF2282 domain-containing protein</fullName>
    </submittedName>
</protein>
<proteinExistence type="predicted"/>
<evidence type="ECO:0000313" key="3">
    <source>
        <dbReference type="Proteomes" id="UP000565262"/>
    </source>
</evidence>
<gene>
    <name evidence="2" type="ORF">H4O21_05155</name>
</gene>
<sequence length="85" mass="8232">MTKSKLAMASVMTGIIALGAATATPALAGGKEKCYGVAKAGHNDCATNNSSCAGTSKTDNQGDAFVAVPKGLCGKLSGGSLTPKG</sequence>
<organism evidence="2 3">
    <name type="scientific">Oceanospirillum sediminis</name>
    <dbReference type="NCBI Taxonomy" id="2760088"/>
    <lineage>
        <taxon>Bacteria</taxon>
        <taxon>Pseudomonadati</taxon>
        <taxon>Pseudomonadota</taxon>
        <taxon>Gammaproteobacteria</taxon>
        <taxon>Oceanospirillales</taxon>
        <taxon>Oceanospirillaceae</taxon>
        <taxon>Oceanospirillum</taxon>
    </lineage>
</organism>
<dbReference type="Pfam" id="PF10048">
    <property type="entry name" value="DUF2282"/>
    <property type="match status" value="1"/>
</dbReference>
<comment type="caution">
    <text evidence="2">The sequence shown here is derived from an EMBL/GenBank/DDBJ whole genome shotgun (WGS) entry which is preliminary data.</text>
</comment>
<keyword evidence="1" id="KW-0732">Signal</keyword>
<dbReference type="RefSeq" id="WP_182807771.1">
    <property type="nucleotide sequence ID" value="NZ_JACJFM010000004.1"/>
</dbReference>
<dbReference type="EMBL" id="JACJFM010000004">
    <property type="protein sequence ID" value="MBB1485993.1"/>
    <property type="molecule type" value="Genomic_DNA"/>
</dbReference>
<dbReference type="InterPro" id="IPR018740">
    <property type="entry name" value="DUF2282_membr"/>
</dbReference>
<feature type="chain" id="PRO_5032507968" evidence="1">
    <location>
        <begin position="29"/>
        <end position="85"/>
    </location>
</feature>
<reference evidence="2 3" key="1">
    <citation type="submission" date="2020-08" db="EMBL/GenBank/DDBJ databases">
        <title>Oceanospirillum sp. nov. isolated from marine sediment.</title>
        <authorList>
            <person name="Ji X."/>
        </authorList>
    </citation>
    <scope>NUCLEOTIDE SEQUENCE [LARGE SCALE GENOMIC DNA]</scope>
    <source>
        <strain evidence="2 3">D5</strain>
    </source>
</reference>
<evidence type="ECO:0000256" key="1">
    <source>
        <dbReference type="SAM" id="SignalP"/>
    </source>
</evidence>
<dbReference type="AlphaFoldDB" id="A0A839IKT8"/>
<keyword evidence="3" id="KW-1185">Reference proteome</keyword>
<name>A0A839IKT8_9GAMM</name>
<accession>A0A839IKT8</accession>